<reference evidence="3 4" key="1">
    <citation type="submission" date="2019-07" db="EMBL/GenBank/DDBJ databases">
        <title>Quadrisphaera sp. strain DD2A genome sequencing and assembly.</title>
        <authorList>
            <person name="Kim I."/>
        </authorList>
    </citation>
    <scope>NUCLEOTIDE SEQUENCE [LARGE SCALE GENOMIC DNA]</scope>
    <source>
        <strain evidence="3 4">DD2A</strain>
    </source>
</reference>
<dbReference type="Gene3D" id="3.30.2400.10">
    <property type="entry name" value="Major capsid protein gp5"/>
    <property type="match status" value="1"/>
</dbReference>
<feature type="domain" description="Phage capsid-like C-terminal" evidence="2">
    <location>
        <begin position="11"/>
        <end position="273"/>
    </location>
</feature>
<name>A0A5C8ZHA4_9ACTN</name>
<dbReference type="NCBIfam" id="TIGR01554">
    <property type="entry name" value="major_cap_HK97"/>
    <property type="match status" value="1"/>
</dbReference>
<dbReference type="Proteomes" id="UP000321234">
    <property type="component" value="Unassembled WGS sequence"/>
</dbReference>
<dbReference type="OrthoDB" id="3233650at2"/>
<organism evidence="3 4">
    <name type="scientific">Quadrisphaera setariae</name>
    <dbReference type="NCBI Taxonomy" id="2593304"/>
    <lineage>
        <taxon>Bacteria</taxon>
        <taxon>Bacillati</taxon>
        <taxon>Actinomycetota</taxon>
        <taxon>Actinomycetes</taxon>
        <taxon>Kineosporiales</taxon>
        <taxon>Kineosporiaceae</taxon>
        <taxon>Quadrisphaera</taxon>
    </lineage>
</organism>
<evidence type="ECO:0000313" key="4">
    <source>
        <dbReference type="Proteomes" id="UP000321234"/>
    </source>
</evidence>
<dbReference type="Pfam" id="PF05065">
    <property type="entry name" value="Phage_capsid"/>
    <property type="match status" value="1"/>
</dbReference>
<dbReference type="InterPro" id="IPR024455">
    <property type="entry name" value="Phage_capsid"/>
</dbReference>
<accession>A0A5C8ZHA4</accession>
<comment type="subcellular location">
    <subcellularLocation>
        <location evidence="1">Virion</location>
    </subcellularLocation>
</comment>
<dbReference type="SUPFAM" id="SSF56563">
    <property type="entry name" value="Major capsid protein gp5"/>
    <property type="match status" value="1"/>
</dbReference>
<dbReference type="InterPro" id="IPR054612">
    <property type="entry name" value="Phage_capsid-like_C"/>
</dbReference>
<comment type="caution">
    <text evidence="3">The sequence shown here is derived from an EMBL/GenBank/DDBJ whole genome shotgun (WGS) entry which is preliminary data.</text>
</comment>
<proteinExistence type="predicted"/>
<dbReference type="EMBL" id="VKAC01000005">
    <property type="protein sequence ID" value="TXR56473.1"/>
    <property type="molecule type" value="Genomic_DNA"/>
</dbReference>
<protein>
    <submittedName>
        <fullName evidence="3">Phage major capsid protein</fullName>
    </submittedName>
</protein>
<dbReference type="RefSeq" id="WP_147926266.1">
    <property type="nucleotide sequence ID" value="NZ_VKAC01000005.1"/>
</dbReference>
<evidence type="ECO:0000259" key="2">
    <source>
        <dbReference type="Pfam" id="PF05065"/>
    </source>
</evidence>
<evidence type="ECO:0000313" key="3">
    <source>
        <dbReference type="EMBL" id="TXR56473.1"/>
    </source>
</evidence>
<sequence>MTATTKTFAALTQQQIYTLIVEPVQAQSVALQVCTRVPISKPSLRLPKIVDTGTAAWVEEGAAIPISDAAADEDEVTPKKVAGLRTITSELADDSDPAAVQQVGATIVTAIALEVDRAFFGPTQPSPAPAGLRSIGADANALVLPKTLVNVDPLLAAIAHGRDVGAPVTSFVTSPALALELATLKDASGSQRGLLQPDPTQPDRNVVGGVPILTSPFVEAGDVWAIPASRTFGVVRKDAKVEASTEFLWANDSVSVRGIMRVAFGMVSPSSISRIRRATS</sequence>
<keyword evidence="4" id="KW-1185">Reference proteome</keyword>
<evidence type="ECO:0000256" key="1">
    <source>
        <dbReference type="ARBA" id="ARBA00004328"/>
    </source>
</evidence>
<dbReference type="Gene3D" id="3.30.2320.10">
    <property type="entry name" value="hypothetical protein PF0899 domain"/>
    <property type="match status" value="1"/>
</dbReference>
<gene>
    <name evidence="3" type="ORF">FMM08_10320</name>
</gene>
<dbReference type="AlphaFoldDB" id="A0A5C8ZHA4"/>